<organism evidence="2 3">
    <name type="scientific">Candidatus Collierbacteria bacterium GW2011_GWB2_44_22</name>
    <dbReference type="NCBI Taxonomy" id="1618387"/>
    <lineage>
        <taxon>Bacteria</taxon>
        <taxon>Candidatus Collieribacteriota</taxon>
    </lineage>
</organism>
<evidence type="ECO:0000313" key="3">
    <source>
        <dbReference type="Proteomes" id="UP000034006"/>
    </source>
</evidence>
<comment type="caution">
    <text evidence="2">The sequence shown here is derived from an EMBL/GenBank/DDBJ whole genome shotgun (WGS) entry which is preliminary data.</text>
</comment>
<dbReference type="Proteomes" id="UP000034006">
    <property type="component" value="Unassembled WGS sequence"/>
</dbReference>
<sequence length="399" mass="45575">MHFVSFIFTFISIFYYHTRHRSHCTNVAGYNDGMSNNIKCPNCGEEIEVSEALTATIKEQMGKSLRDEGFREAEKKFKSEAAEESKAIKEELDFKSKKLDESRESERLLRQEKLRLEDERKTFELEKQKQLDVERDKIRQQTLLEASDAHRLKDLEKEKMINDLKRSLEDARLKASQSSQQLQGEVQELDMESYLQSAFPSDEINPVGKGVKGADISQIVRTNLGTVCGIILWESKRTKAWVDDWAVKLKDNLRASKANIPVIITTVLPKEIKSGFGFFQGVWVAEPKFIQPLAEILRKNLIDVAREKHNGQDRGTKADMIYTYLTSDAFVQQIQSIIEVHQSMQLQIQKERAAFEKIWKEREAQASRIIMSTAGIYGSIQGVAGQSLPPVKGLDLLES</sequence>
<evidence type="ECO:0000256" key="1">
    <source>
        <dbReference type="SAM" id="Coils"/>
    </source>
</evidence>
<dbReference type="AlphaFoldDB" id="A0A0G1HX03"/>
<feature type="coiled-coil region" evidence="1">
    <location>
        <begin position="99"/>
        <end position="126"/>
    </location>
</feature>
<evidence type="ECO:0008006" key="4">
    <source>
        <dbReference type="Google" id="ProtNLM"/>
    </source>
</evidence>
<proteinExistence type="predicted"/>
<dbReference type="PATRIC" id="fig|1618387.3.peg.864"/>
<accession>A0A0G1HX03</accession>
<gene>
    <name evidence="2" type="ORF">UW44_C0010G0059</name>
</gene>
<name>A0A0G1HX03_9BACT</name>
<keyword evidence="1" id="KW-0175">Coiled coil</keyword>
<reference evidence="2 3" key="1">
    <citation type="journal article" date="2015" name="Nature">
        <title>rRNA introns, odd ribosomes, and small enigmatic genomes across a large radiation of phyla.</title>
        <authorList>
            <person name="Brown C.T."/>
            <person name="Hug L.A."/>
            <person name="Thomas B.C."/>
            <person name="Sharon I."/>
            <person name="Castelle C.J."/>
            <person name="Singh A."/>
            <person name="Wilkins M.J."/>
            <person name="Williams K.H."/>
            <person name="Banfield J.F."/>
        </authorList>
    </citation>
    <scope>NUCLEOTIDE SEQUENCE [LARGE SCALE GENOMIC DNA]</scope>
</reference>
<dbReference type="STRING" id="1618387.UW44_C0010G0059"/>
<dbReference type="EMBL" id="LCIH01000010">
    <property type="protein sequence ID" value="KKT51621.1"/>
    <property type="molecule type" value="Genomic_DNA"/>
</dbReference>
<evidence type="ECO:0000313" key="2">
    <source>
        <dbReference type="EMBL" id="KKT51621.1"/>
    </source>
</evidence>
<protein>
    <recommendedName>
        <fullName evidence="4">DUF2130 domain-containing protein</fullName>
    </recommendedName>
</protein>
<dbReference type="InterPro" id="IPR019219">
    <property type="entry name" value="DUF2130"/>
</dbReference>
<dbReference type="Pfam" id="PF09903">
    <property type="entry name" value="DUF2130"/>
    <property type="match status" value="1"/>
</dbReference>